<feature type="binding site" evidence="6">
    <location>
        <position position="83"/>
    </location>
    <ligand>
        <name>substrate</name>
    </ligand>
</feature>
<dbReference type="EC" id="3.4.11.18" evidence="6 7"/>
<keyword evidence="5 6" id="KW-0378">Hydrolase</keyword>
<evidence type="ECO:0000256" key="1">
    <source>
        <dbReference type="ARBA" id="ARBA00002521"/>
    </source>
</evidence>
<evidence type="ECO:0000256" key="6">
    <source>
        <dbReference type="HAMAP-Rule" id="MF_01974"/>
    </source>
</evidence>
<dbReference type="Pfam" id="PF00557">
    <property type="entry name" value="Peptidase_M24"/>
    <property type="match status" value="1"/>
</dbReference>
<evidence type="ECO:0000313" key="10">
    <source>
        <dbReference type="Proteomes" id="UP001597018"/>
    </source>
</evidence>
<comment type="cofactor">
    <cofactor evidence="6">
        <name>Co(2+)</name>
        <dbReference type="ChEBI" id="CHEBI:48828"/>
    </cofactor>
    <cofactor evidence="6">
        <name>Zn(2+)</name>
        <dbReference type="ChEBI" id="CHEBI:29105"/>
    </cofactor>
    <cofactor evidence="6">
        <name>Mn(2+)</name>
        <dbReference type="ChEBI" id="CHEBI:29035"/>
    </cofactor>
    <cofactor evidence="6">
        <name>Fe(2+)</name>
        <dbReference type="ChEBI" id="CHEBI:29033"/>
    </cofactor>
    <text evidence="6">Binds 2 divalent metal cations per subunit. Has a high-affinity and a low affinity metal-binding site. The true nature of the physiological cofactor is under debate. The enzyme is active with cobalt, zinc, manganese or divalent iron ions. Most likely, methionine aminopeptidases function as mononuclear Fe(2+)-metalloproteases under physiological conditions, and the catalytically relevant metal-binding site has been assigned to the histidine-containing high-affinity site.</text>
</comment>
<keyword evidence="10" id="KW-1185">Reference proteome</keyword>
<dbReference type="SUPFAM" id="SSF55920">
    <property type="entry name" value="Creatinase/aminopeptidase"/>
    <property type="match status" value="1"/>
</dbReference>
<dbReference type="InterPro" id="IPR036005">
    <property type="entry name" value="Creatinase/aminopeptidase-like"/>
</dbReference>
<feature type="binding site" evidence="6">
    <location>
        <position position="100"/>
    </location>
    <ligand>
        <name>a divalent metal cation</name>
        <dbReference type="ChEBI" id="CHEBI:60240"/>
        <label>1</label>
    </ligand>
</feature>
<comment type="caution">
    <text evidence="9">The sequence shown here is derived from an EMBL/GenBank/DDBJ whole genome shotgun (WGS) entry which is preliminary data.</text>
</comment>
<feature type="binding site" evidence="6">
    <location>
        <position position="174"/>
    </location>
    <ligand>
        <name>a divalent metal cation</name>
        <dbReference type="ChEBI" id="CHEBI:60240"/>
        <label>2</label>
        <note>catalytic</note>
    </ligand>
</feature>
<evidence type="ECO:0000256" key="4">
    <source>
        <dbReference type="ARBA" id="ARBA00022723"/>
    </source>
</evidence>
<keyword evidence="4 6" id="KW-0479">Metal-binding</keyword>
<comment type="similarity">
    <text evidence="6">Belongs to the peptidase M24A family. Methionine aminopeptidase type 1 subfamily.</text>
</comment>
<evidence type="ECO:0000256" key="7">
    <source>
        <dbReference type="RuleBase" id="RU003653"/>
    </source>
</evidence>
<sequence length="255" mass="26189">MIELKSADELDVMREAGRVVARALEAVRAQAKPGVRLRELDEIARTVIDEAGAVPLFLDYHPSWAPGPFPGVICASVNDAVVHGIPDDRVLSDGDLLSVDCGARVDGWCGDAAVTFSVGAARPEDTALTDAARQALADGIAATRPGGRIGDISHAVGVVGRSAGYGIPELVGGHGVGRSMHEAPFVANDGAAGKGAPLRPGLVVAIEPMFLAGGADDIAHAPDGWELRTADGSRAAHVEHTVAVTDDGPRVLTLP</sequence>
<dbReference type="Proteomes" id="UP001597018">
    <property type="component" value="Unassembled WGS sequence"/>
</dbReference>
<reference evidence="10" key="1">
    <citation type="journal article" date="2019" name="Int. J. Syst. Evol. Microbiol.">
        <title>The Global Catalogue of Microorganisms (GCM) 10K type strain sequencing project: providing services to taxonomists for standard genome sequencing and annotation.</title>
        <authorList>
            <consortium name="The Broad Institute Genomics Platform"/>
            <consortium name="The Broad Institute Genome Sequencing Center for Infectious Disease"/>
            <person name="Wu L."/>
            <person name="Ma J."/>
        </authorList>
    </citation>
    <scope>NUCLEOTIDE SEQUENCE [LARGE SCALE GENOMIC DNA]</scope>
    <source>
        <strain evidence="10">CCUG 56401</strain>
    </source>
</reference>
<dbReference type="HAMAP" id="MF_01974">
    <property type="entry name" value="MetAP_1"/>
    <property type="match status" value="1"/>
</dbReference>
<name>A0ABW3FVH8_9PSEU</name>
<dbReference type="RefSeq" id="WP_263246955.1">
    <property type="nucleotide sequence ID" value="NZ_BAABLT010000006.1"/>
</dbReference>
<dbReference type="PRINTS" id="PR00599">
    <property type="entry name" value="MAPEPTIDASE"/>
</dbReference>
<feature type="binding site" evidence="6">
    <location>
        <position position="239"/>
    </location>
    <ligand>
        <name>a divalent metal cation</name>
        <dbReference type="ChEBI" id="CHEBI:60240"/>
        <label>2</label>
        <note>catalytic</note>
    </ligand>
</feature>
<keyword evidence="3 6" id="KW-0645">Protease</keyword>
<feature type="domain" description="Peptidase M24" evidence="8">
    <location>
        <begin position="12"/>
        <end position="246"/>
    </location>
</feature>
<dbReference type="EMBL" id="JBHTIW010000014">
    <property type="protein sequence ID" value="MFD0921703.1"/>
    <property type="molecule type" value="Genomic_DNA"/>
</dbReference>
<evidence type="ECO:0000256" key="2">
    <source>
        <dbReference type="ARBA" id="ARBA00022438"/>
    </source>
</evidence>
<dbReference type="PANTHER" id="PTHR43330:SF27">
    <property type="entry name" value="METHIONINE AMINOPEPTIDASE"/>
    <property type="match status" value="1"/>
</dbReference>
<dbReference type="InterPro" id="IPR000994">
    <property type="entry name" value="Pept_M24"/>
</dbReference>
<keyword evidence="2 6" id="KW-0031">Aminopeptidase</keyword>
<evidence type="ECO:0000259" key="8">
    <source>
        <dbReference type="Pfam" id="PF00557"/>
    </source>
</evidence>
<feature type="binding site" evidence="6">
    <location>
        <position position="111"/>
    </location>
    <ligand>
        <name>a divalent metal cation</name>
        <dbReference type="ChEBI" id="CHEBI:60240"/>
        <label>2</label>
        <note>catalytic</note>
    </ligand>
</feature>
<feature type="binding site" evidence="6">
    <location>
        <position position="111"/>
    </location>
    <ligand>
        <name>a divalent metal cation</name>
        <dbReference type="ChEBI" id="CHEBI:60240"/>
        <label>1</label>
    </ligand>
</feature>
<dbReference type="InterPro" id="IPR001714">
    <property type="entry name" value="Pept_M24_MAP"/>
</dbReference>
<comment type="subunit">
    <text evidence="6">Monomer.</text>
</comment>
<organism evidence="9 10">
    <name type="scientific">Saccharopolyspora rosea</name>
    <dbReference type="NCBI Taxonomy" id="524884"/>
    <lineage>
        <taxon>Bacteria</taxon>
        <taxon>Bacillati</taxon>
        <taxon>Actinomycetota</taxon>
        <taxon>Actinomycetes</taxon>
        <taxon>Pseudonocardiales</taxon>
        <taxon>Pseudonocardiaceae</taxon>
        <taxon>Saccharopolyspora</taxon>
    </lineage>
</organism>
<evidence type="ECO:0000256" key="5">
    <source>
        <dbReference type="ARBA" id="ARBA00022801"/>
    </source>
</evidence>
<accession>A0ABW3FVH8</accession>
<evidence type="ECO:0000256" key="3">
    <source>
        <dbReference type="ARBA" id="ARBA00022670"/>
    </source>
</evidence>
<dbReference type="NCBIfam" id="TIGR00500">
    <property type="entry name" value="met_pdase_I"/>
    <property type="match status" value="1"/>
</dbReference>
<dbReference type="PANTHER" id="PTHR43330">
    <property type="entry name" value="METHIONINE AMINOPEPTIDASE"/>
    <property type="match status" value="1"/>
</dbReference>
<dbReference type="GO" id="GO:0004239">
    <property type="term" value="F:initiator methionyl aminopeptidase activity"/>
    <property type="evidence" value="ECO:0007669"/>
    <property type="project" value="UniProtKB-EC"/>
</dbReference>
<feature type="binding site" evidence="6">
    <location>
        <position position="239"/>
    </location>
    <ligand>
        <name>a divalent metal cation</name>
        <dbReference type="ChEBI" id="CHEBI:60240"/>
        <label>1</label>
    </ligand>
</feature>
<proteinExistence type="inferred from homology"/>
<comment type="function">
    <text evidence="1 6">Removes the N-terminal methionine from nascent proteins. The N-terminal methionine is often cleaved when the second residue in the primary sequence is small and uncharged (Met-Ala-, Cys, Gly, Pro, Ser, Thr, or Val). Requires deformylation of the N(alpha)-formylated initiator methionine before it can be hydrolyzed.</text>
</comment>
<dbReference type="InterPro" id="IPR002467">
    <property type="entry name" value="Pept_M24A_MAP1"/>
</dbReference>
<evidence type="ECO:0000313" key="9">
    <source>
        <dbReference type="EMBL" id="MFD0921703.1"/>
    </source>
</evidence>
<protein>
    <recommendedName>
        <fullName evidence="6 7">Methionine aminopeptidase</fullName>
        <shortName evidence="6">MAP</shortName>
        <shortName evidence="6">MetAP</shortName>
        <ecNumber evidence="6 7">3.4.11.18</ecNumber>
    </recommendedName>
    <alternativeName>
        <fullName evidence="6">Peptidase M</fullName>
    </alternativeName>
</protein>
<gene>
    <name evidence="6 9" type="primary">map</name>
    <name evidence="9" type="ORF">ACFQ16_18310</name>
</gene>
<comment type="catalytic activity">
    <reaction evidence="6 7">
        <text>Release of N-terminal amino acids, preferentially methionine, from peptides and arylamides.</text>
        <dbReference type="EC" id="3.4.11.18"/>
    </reaction>
</comment>
<dbReference type="Gene3D" id="3.90.230.10">
    <property type="entry name" value="Creatinase/methionine aminopeptidase superfamily"/>
    <property type="match status" value="1"/>
</dbReference>
<feature type="binding site" evidence="6">
    <location>
        <position position="207"/>
    </location>
    <ligand>
        <name>a divalent metal cation</name>
        <dbReference type="ChEBI" id="CHEBI:60240"/>
        <label>2</label>
        <note>catalytic</note>
    </ligand>
</feature>
<feature type="binding site" evidence="6">
    <location>
        <position position="181"/>
    </location>
    <ligand>
        <name>substrate</name>
    </ligand>
</feature>
<dbReference type="CDD" id="cd01086">
    <property type="entry name" value="MetAP1"/>
    <property type="match status" value="1"/>
</dbReference>